<reference evidence="2 3" key="1">
    <citation type="submission" date="2017-08" db="EMBL/GenBank/DDBJ databases">
        <title>Infants hospitalized years apart are colonized by the same room-sourced microbial strains.</title>
        <authorList>
            <person name="Brooks B."/>
            <person name="Olm M.R."/>
            <person name="Firek B.A."/>
            <person name="Baker R."/>
            <person name="Thomas B.C."/>
            <person name="Morowitz M.J."/>
            <person name="Banfield J.F."/>
        </authorList>
    </citation>
    <scope>NUCLEOTIDE SEQUENCE [LARGE SCALE GENOMIC DNA]</scope>
    <source>
        <strain evidence="2">S2_003_000_R2_11</strain>
    </source>
</reference>
<name>A0A2W5U8P1_CERSP</name>
<keyword evidence="1" id="KW-0732">Signal</keyword>
<feature type="signal peptide" evidence="1">
    <location>
        <begin position="1"/>
        <end position="22"/>
    </location>
</feature>
<organism evidence="2 3">
    <name type="scientific">Cereibacter sphaeroides</name>
    <name type="common">Rhodobacter sphaeroides</name>
    <dbReference type="NCBI Taxonomy" id="1063"/>
    <lineage>
        <taxon>Bacteria</taxon>
        <taxon>Pseudomonadati</taxon>
        <taxon>Pseudomonadota</taxon>
        <taxon>Alphaproteobacteria</taxon>
        <taxon>Rhodobacterales</taxon>
        <taxon>Paracoccaceae</taxon>
        <taxon>Cereibacter</taxon>
    </lineage>
</organism>
<evidence type="ECO:0000313" key="2">
    <source>
        <dbReference type="EMBL" id="PZQ99713.1"/>
    </source>
</evidence>
<feature type="chain" id="PRO_5016132619" evidence="1">
    <location>
        <begin position="23"/>
        <end position="303"/>
    </location>
</feature>
<evidence type="ECO:0000313" key="3">
    <source>
        <dbReference type="Proteomes" id="UP000248975"/>
    </source>
</evidence>
<proteinExistence type="predicted"/>
<evidence type="ECO:0000256" key="1">
    <source>
        <dbReference type="SAM" id="SignalP"/>
    </source>
</evidence>
<gene>
    <name evidence="2" type="ORF">DI533_03405</name>
</gene>
<accession>A0A2W5U8P1</accession>
<comment type="caution">
    <text evidence="2">The sequence shown here is derived from an EMBL/GenBank/DDBJ whole genome shotgun (WGS) entry which is preliminary data.</text>
</comment>
<dbReference type="Pfam" id="PF11453">
    <property type="entry name" value="DUF2950"/>
    <property type="match status" value="1"/>
</dbReference>
<dbReference type="InterPro" id="IPR021556">
    <property type="entry name" value="DUF2950"/>
</dbReference>
<dbReference type="Proteomes" id="UP000248975">
    <property type="component" value="Unassembled WGS sequence"/>
</dbReference>
<protein>
    <submittedName>
        <fullName evidence="2">DUF2950 domain-containing protein</fullName>
    </submittedName>
</protein>
<sequence>MRTSAIFSTACGIAVFTLPAFADPMSFASPQDAVAAVITSLDARDRDGLLKVFGPENEDVAFTGDADQDKEIWSGFLRDYRQQNRIEMAADDRAVLVIGRMQWPFPAPIVKDDAGWHFDGAAAREEVLLRRIGLNELDVIDLMKQEARVQATFRQEDHDGDGVLEFASAVISDPGQRNGLYWPDEEGQPESPIGEFMAKASADGFDLDGADQEPEPYLGYYFRILQKQGPTAPGGAYDYMVGGNMVAGHALLAYPASPGESGIMSFMMGENGIVYQKDLGDKTLEAGATIDSFDPGDGWEPAE</sequence>
<dbReference type="EMBL" id="QFQS01000001">
    <property type="protein sequence ID" value="PZQ99713.1"/>
    <property type="molecule type" value="Genomic_DNA"/>
</dbReference>
<dbReference type="AlphaFoldDB" id="A0A2W5U8P1"/>